<name>A0AAD5ZAT2_9POAL</name>
<dbReference type="AlphaFoldDB" id="A0AAD5ZAT2"/>
<evidence type="ECO:0008006" key="4">
    <source>
        <dbReference type="Google" id="ProtNLM"/>
    </source>
</evidence>
<comment type="caution">
    <text evidence="2">The sequence shown here is derived from an EMBL/GenBank/DDBJ whole genome shotgun (WGS) entry which is preliminary data.</text>
</comment>
<keyword evidence="1" id="KW-0812">Transmembrane</keyword>
<dbReference type="PANTHER" id="PTHR31325">
    <property type="entry name" value="OS01G0798800 PROTEIN-RELATED"/>
    <property type="match status" value="1"/>
</dbReference>
<dbReference type="Pfam" id="PF04578">
    <property type="entry name" value="DUF594"/>
    <property type="match status" value="1"/>
</dbReference>
<evidence type="ECO:0000313" key="3">
    <source>
        <dbReference type="Proteomes" id="UP001210211"/>
    </source>
</evidence>
<protein>
    <recommendedName>
        <fullName evidence="4">DUF4220 domain-containing protein</fullName>
    </recommendedName>
</protein>
<dbReference type="InterPro" id="IPR007658">
    <property type="entry name" value="DUF594"/>
</dbReference>
<evidence type="ECO:0000256" key="1">
    <source>
        <dbReference type="SAM" id="Phobius"/>
    </source>
</evidence>
<feature type="transmembrane region" description="Helical" evidence="1">
    <location>
        <begin position="51"/>
        <end position="77"/>
    </location>
</feature>
<keyword evidence="1" id="KW-1133">Transmembrane helix</keyword>
<gene>
    <name evidence="2" type="ORF">LUZ61_019263</name>
</gene>
<sequence length="552" mass="63069">MSFEFSQAKQYNPEERAQIILVWMVLIEFIRIRDGNSTWEIKKSADQLVRLIWIIFLVFSYSSHGLVLFVLCAVSFVNEVLKGIAVHKAKNSYLIGRNPKLIHNYMKRVMLHHDMRTTPMNKCDYIVMGEENHDISVCDDGYRLGDKKSNSVGKLTIGRVFQLNSSEDEVFTMAHPDWRDKCLSIALAKMLRRRFVKLPLDEDGNSKALEFVLEGLIDYVGSNEDIPIERRDQEQNPIERVFDIIQDELSYVSGFSNPRASPTLFNTDVKEAILRSLRKSGGQITNGETALRSHEVLENVNQVCRPSRSTTEAILIWHIATTLFHYQKPLPQSNNNAFKKEGHVTLALSTYCYYLVASLPQLLPDEVEWTKKTYESAREEIFIIDRSSRRKPTIKNRCSYLMGDVLLDEKSVVDKGAKLAQMLVFYADNGKEVWTMLSEFWAEMLLFIAPSDNVKGHEEILEKGELITQLWALLSMLEYLLGPNPHSLPIVEARVMSEGNATNEVVTDIQYPNHASEEQSVLSFITVSNPNLVPTGTKFLYPSKASINIIKY</sequence>
<dbReference type="EMBL" id="JAMRDG010000002">
    <property type="protein sequence ID" value="KAJ3690099.1"/>
    <property type="molecule type" value="Genomic_DNA"/>
</dbReference>
<reference evidence="2 3" key="1">
    <citation type="journal article" date="2022" name="Cell">
        <title>Repeat-based holocentromeres influence genome architecture and karyotype evolution.</title>
        <authorList>
            <person name="Hofstatter P.G."/>
            <person name="Thangavel G."/>
            <person name="Lux T."/>
            <person name="Neumann P."/>
            <person name="Vondrak T."/>
            <person name="Novak P."/>
            <person name="Zhang M."/>
            <person name="Costa L."/>
            <person name="Castellani M."/>
            <person name="Scott A."/>
            <person name="Toegelov H."/>
            <person name="Fuchs J."/>
            <person name="Mata-Sucre Y."/>
            <person name="Dias Y."/>
            <person name="Vanzela A.L.L."/>
            <person name="Huettel B."/>
            <person name="Almeida C.C.S."/>
            <person name="Simkova H."/>
            <person name="Souza G."/>
            <person name="Pedrosa-Harand A."/>
            <person name="Macas J."/>
            <person name="Mayer K.F.X."/>
            <person name="Houben A."/>
            <person name="Marques A."/>
        </authorList>
    </citation>
    <scope>NUCLEOTIDE SEQUENCE [LARGE SCALE GENOMIC DNA]</scope>
    <source>
        <strain evidence="2">RhyTen1mFocal</strain>
    </source>
</reference>
<proteinExistence type="predicted"/>
<keyword evidence="1" id="KW-0472">Membrane</keyword>
<evidence type="ECO:0000313" key="2">
    <source>
        <dbReference type="EMBL" id="KAJ3690099.1"/>
    </source>
</evidence>
<organism evidence="2 3">
    <name type="scientific">Rhynchospora tenuis</name>
    <dbReference type="NCBI Taxonomy" id="198213"/>
    <lineage>
        <taxon>Eukaryota</taxon>
        <taxon>Viridiplantae</taxon>
        <taxon>Streptophyta</taxon>
        <taxon>Embryophyta</taxon>
        <taxon>Tracheophyta</taxon>
        <taxon>Spermatophyta</taxon>
        <taxon>Magnoliopsida</taxon>
        <taxon>Liliopsida</taxon>
        <taxon>Poales</taxon>
        <taxon>Cyperaceae</taxon>
        <taxon>Cyperoideae</taxon>
        <taxon>Rhynchosporeae</taxon>
        <taxon>Rhynchospora</taxon>
    </lineage>
</organism>
<accession>A0AAD5ZAT2</accession>
<dbReference type="Proteomes" id="UP001210211">
    <property type="component" value="Unassembled WGS sequence"/>
</dbReference>
<keyword evidence="3" id="KW-1185">Reference proteome</keyword>